<keyword evidence="4" id="KW-1185">Reference proteome</keyword>
<dbReference type="SMART" id="SM00271">
    <property type="entry name" value="DnaJ"/>
    <property type="match status" value="1"/>
</dbReference>
<protein>
    <recommendedName>
        <fullName evidence="2">J domain-containing protein</fullName>
    </recommendedName>
</protein>
<gene>
    <name evidence="3" type="ORF">AA15669_1594</name>
</gene>
<evidence type="ECO:0000259" key="2">
    <source>
        <dbReference type="PROSITE" id="PS50076"/>
    </source>
</evidence>
<feature type="coiled-coil region" evidence="1">
    <location>
        <begin position="66"/>
        <end position="93"/>
    </location>
</feature>
<name>A0ABQ0P114_9PROT</name>
<sequence length="161" mass="19441">MTEQTRRYVVLEREDIWLAVLDNSQNDMGFLDIYVEQGFRPYDYAFRHFYSPITAKTAQEAVDIAKEDKALEINTLRSEIFRLKEELRRFHHQGQRQFTPDMLNPYDVLGVSRTADFNIIREKRRQYLRFFHPDHGNGSKLLFQIINRAFQRIEDKYKENM</sequence>
<dbReference type="Gene3D" id="1.10.287.110">
    <property type="entry name" value="DnaJ domain"/>
    <property type="match status" value="1"/>
</dbReference>
<accession>A0ABQ0P114</accession>
<feature type="domain" description="J" evidence="2">
    <location>
        <begin position="104"/>
        <end position="161"/>
    </location>
</feature>
<dbReference type="SUPFAM" id="SSF46565">
    <property type="entry name" value="Chaperone J-domain"/>
    <property type="match status" value="1"/>
</dbReference>
<organism evidence="3 4">
    <name type="scientific">Saccharibacter floricola DSM 15669</name>
    <dbReference type="NCBI Taxonomy" id="1123227"/>
    <lineage>
        <taxon>Bacteria</taxon>
        <taxon>Pseudomonadati</taxon>
        <taxon>Pseudomonadota</taxon>
        <taxon>Alphaproteobacteria</taxon>
        <taxon>Acetobacterales</taxon>
        <taxon>Acetobacteraceae</taxon>
        <taxon>Saccharibacter</taxon>
    </lineage>
</organism>
<evidence type="ECO:0000256" key="1">
    <source>
        <dbReference type="SAM" id="Coils"/>
    </source>
</evidence>
<comment type="caution">
    <text evidence="3">The sequence shown here is derived from an EMBL/GenBank/DDBJ whole genome shotgun (WGS) entry which is preliminary data.</text>
</comment>
<keyword evidence="1" id="KW-0175">Coiled coil</keyword>
<dbReference type="Proteomes" id="UP001062901">
    <property type="component" value="Unassembled WGS sequence"/>
</dbReference>
<dbReference type="Pfam" id="PF00226">
    <property type="entry name" value="DnaJ"/>
    <property type="match status" value="1"/>
</dbReference>
<dbReference type="PROSITE" id="PS50076">
    <property type="entry name" value="DNAJ_2"/>
    <property type="match status" value="1"/>
</dbReference>
<dbReference type="InterPro" id="IPR001623">
    <property type="entry name" value="DnaJ_domain"/>
</dbReference>
<evidence type="ECO:0000313" key="3">
    <source>
        <dbReference type="EMBL" id="GBQ07920.1"/>
    </source>
</evidence>
<dbReference type="EMBL" id="BAQD01000046">
    <property type="protein sequence ID" value="GBQ07920.1"/>
    <property type="molecule type" value="Genomic_DNA"/>
</dbReference>
<dbReference type="CDD" id="cd06257">
    <property type="entry name" value="DnaJ"/>
    <property type="match status" value="1"/>
</dbReference>
<proteinExistence type="predicted"/>
<evidence type="ECO:0000313" key="4">
    <source>
        <dbReference type="Proteomes" id="UP001062901"/>
    </source>
</evidence>
<reference evidence="3" key="1">
    <citation type="submission" date="2013-04" db="EMBL/GenBank/DDBJ databases">
        <title>The genome sequencing project of 58 acetic acid bacteria.</title>
        <authorList>
            <person name="Okamoto-Kainuma A."/>
            <person name="Ishikawa M."/>
            <person name="Umino S."/>
            <person name="Koizumi Y."/>
            <person name="Shiwa Y."/>
            <person name="Yoshikawa H."/>
            <person name="Matsutani M."/>
            <person name="Matsushita K."/>
        </authorList>
    </citation>
    <scope>NUCLEOTIDE SEQUENCE</scope>
    <source>
        <strain evidence="3">DSM 15669</strain>
    </source>
</reference>
<dbReference type="RefSeq" id="WP_018979070.1">
    <property type="nucleotide sequence ID" value="NZ_BAQD01000046.1"/>
</dbReference>
<dbReference type="InterPro" id="IPR036869">
    <property type="entry name" value="J_dom_sf"/>
</dbReference>